<protein>
    <recommendedName>
        <fullName evidence="3">Alpha/beta hydrolase</fullName>
    </recommendedName>
</protein>
<sequence>MTATRPRPVVDATIEASRGPGWRTMPAEAVGVDVDRLLTVRSTEDVADRRRRLIDHLWKGAGLPSATPSINSGVTIADLDPLDHGGVDRATSSMSHGLASTSYLVHPRRPEPGRLGFFLAGHGNAGKPVYHRPRLAAMQTLLDRGYRVAAVDMPLQGWNAPVMDLPTSDAPPPADPASHERFGAYERPDFCTATFFLEPVLALLNHVARAAPLTDVVTFGFSGGAWTTVLHAAIDPRVTLSIQVAGTWPFYLRPHPAEHPNFGDWEQRRESLPGLYDIAGYLDLYLLGAAGAGRRQLQILNRFDPSCFPGVGHRSYAQPVRDRAGALGGDWEVIDDPTHGEHKVSDYAVAMLAHELDRRS</sequence>
<reference evidence="1 2" key="1">
    <citation type="submission" date="2019-03" db="EMBL/GenBank/DDBJ databases">
        <title>Genomic features of bacteria from cold environments.</title>
        <authorList>
            <person name="Shen L."/>
        </authorList>
    </citation>
    <scope>NUCLEOTIDE SEQUENCE [LARGE SCALE GENOMIC DNA]</scope>
    <source>
        <strain evidence="2">T3246-1</strain>
    </source>
</reference>
<evidence type="ECO:0000313" key="1">
    <source>
        <dbReference type="EMBL" id="TDE88526.1"/>
    </source>
</evidence>
<name>A0ABY2E1Y2_9MICO</name>
<gene>
    <name evidence="1" type="ORF">EXU48_22610</name>
</gene>
<dbReference type="SUPFAM" id="SSF53474">
    <property type="entry name" value="alpha/beta-Hydrolases"/>
    <property type="match status" value="1"/>
</dbReference>
<dbReference type="RefSeq" id="WP_133109966.1">
    <property type="nucleotide sequence ID" value="NZ_SMNA01000016.1"/>
</dbReference>
<evidence type="ECO:0000313" key="2">
    <source>
        <dbReference type="Proteomes" id="UP000504882"/>
    </source>
</evidence>
<organism evidence="1 2">
    <name type="scientific">Occultella glacieicola</name>
    <dbReference type="NCBI Taxonomy" id="2518684"/>
    <lineage>
        <taxon>Bacteria</taxon>
        <taxon>Bacillati</taxon>
        <taxon>Actinomycetota</taxon>
        <taxon>Actinomycetes</taxon>
        <taxon>Micrococcales</taxon>
        <taxon>Ruaniaceae</taxon>
        <taxon>Occultella</taxon>
    </lineage>
</organism>
<dbReference type="Gene3D" id="3.40.50.1820">
    <property type="entry name" value="alpha/beta hydrolase"/>
    <property type="match status" value="1"/>
</dbReference>
<dbReference type="InterPro" id="IPR029058">
    <property type="entry name" value="AB_hydrolase_fold"/>
</dbReference>
<evidence type="ECO:0008006" key="3">
    <source>
        <dbReference type="Google" id="ProtNLM"/>
    </source>
</evidence>
<dbReference type="Proteomes" id="UP000504882">
    <property type="component" value="Unassembled WGS sequence"/>
</dbReference>
<comment type="caution">
    <text evidence="1">The sequence shown here is derived from an EMBL/GenBank/DDBJ whole genome shotgun (WGS) entry which is preliminary data.</text>
</comment>
<keyword evidence="2" id="KW-1185">Reference proteome</keyword>
<dbReference type="EMBL" id="SMNA01000016">
    <property type="protein sequence ID" value="TDE88526.1"/>
    <property type="molecule type" value="Genomic_DNA"/>
</dbReference>
<accession>A0ABY2E1Y2</accession>
<proteinExistence type="predicted"/>